<dbReference type="AlphaFoldDB" id="U9TY94"/>
<dbReference type="EMBL" id="KI284285">
    <property type="protein sequence ID" value="ESA13055.1"/>
    <property type="molecule type" value="Genomic_DNA"/>
</dbReference>
<protein>
    <submittedName>
        <fullName evidence="2">Uncharacterized protein</fullName>
    </submittedName>
</protein>
<accession>U9TY94</accession>
<organism evidence="2">
    <name type="scientific">Rhizophagus irregularis (strain DAOM 181602 / DAOM 197198 / MUCL 43194)</name>
    <name type="common">Arbuscular mycorrhizal fungus</name>
    <name type="synonym">Glomus intraradices</name>
    <dbReference type="NCBI Taxonomy" id="747089"/>
    <lineage>
        <taxon>Eukaryota</taxon>
        <taxon>Fungi</taxon>
        <taxon>Fungi incertae sedis</taxon>
        <taxon>Mucoromycota</taxon>
        <taxon>Glomeromycotina</taxon>
        <taxon>Glomeromycetes</taxon>
        <taxon>Glomerales</taxon>
        <taxon>Glomeraceae</taxon>
        <taxon>Rhizophagus</taxon>
    </lineage>
</organism>
<evidence type="ECO:0000256" key="1">
    <source>
        <dbReference type="SAM" id="Phobius"/>
    </source>
</evidence>
<sequence>MQYYATFYNVILGDLVNHLVKLYSNDIMPLLKIKIFIQNSNTDIMLLVLISKTNPLITKRCGKKLIKKNYKKNVNRTIWFINIIFGLEIPMQFGVLELAAGLFF</sequence>
<dbReference type="HOGENOM" id="CLU_2251468_0_0_1"/>
<keyword evidence="1" id="KW-0812">Transmembrane</keyword>
<feature type="transmembrane region" description="Helical" evidence="1">
    <location>
        <begin position="77"/>
        <end position="103"/>
    </location>
</feature>
<keyword evidence="1" id="KW-0472">Membrane</keyword>
<evidence type="ECO:0000313" key="2">
    <source>
        <dbReference type="EMBL" id="ESA13055.1"/>
    </source>
</evidence>
<reference evidence="2" key="1">
    <citation type="submission" date="2013-07" db="EMBL/GenBank/DDBJ databases">
        <title>The genome of an arbuscular mycorrhizal fungus provides insights into the evolution of the oldest plant symbiosis.</title>
        <authorList>
            <consortium name="DOE Joint Genome Institute"/>
            <person name="Tisserant E."/>
            <person name="Malbreil M."/>
            <person name="Kuo A."/>
            <person name="Kohler A."/>
            <person name="Symeonidi A."/>
            <person name="Balestrini R."/>
            <person name="Charron P."/>
            <person name="Duensing N."/>
            <person name="Frei-dit-Frey N."/>
            <person name="Gianinazzi-Pearson V."/>
            <person name="Gilbert B."/>
            <person name="Handa Y."/>
            <person name="Hijri M."/>
            <person name="Kaul R."/>
            <person name="Kawaguchi M."/>
            <person name="Krajinski F."/>
            <person name="Lammers P."/>
            <person name="Lapierre D."/>
            <person name="Masclaux F.G."/>
            <person name="Murat C."/>
            <person name="Morin E."/>
            <person name="Ndikumana S."/>
            <person name="Pagni M."/>
            <person name="Petitpierre D."/>
            <person name="Requena N."/>
            <person name="Rosikiewicz P."/>
            <person name="Riley R."/>
            <person name="Saito K."/>
            <person name="San Clemente H."/>
            <person name="Shapiro H."/>
            <person name="van Tuinen D."/>
            <person name="Becard G."/>
            <person name="Bonfante P."/>
            <person name="Paszkowski U."/>
            <person name="Shachar-Hill Y."/>
            <person name="Young J.P."/>
            <person name="Sanders I.R."/>
            <person name="Henrissat B."/>
            <person name="Rensing S.A."/>
            <person name="Grigoriev I.V."/>
            <person name="Corradi N."/>
            <person name="Roux C."/>
            <person name="Martin F."/>
        </authorList>
    </citation>
    <scope>NUCLEOTIDE SEQUENCE</scope>
    <source>
        <strain evidence="2">DAOM 197198</strain>
    </source>
</reference>
<proteinExistence type="predicted"/>
<keyword evidence="1" id="KW-1133">Transmembrane helix</keyword>
<name>U9TY94_RHIID</name>
<gene>
    <name evidence="2" type="ORF">GLOINDRAFT_96054</name>
</gene>